<dbReference type="Gene3D" id="3.20.20.370">
    <property type="entry name" value="Glycoside hydrolase/deacetylase"/>
    <property type="match status" value="1"/>
</dbReference>
<dbReference type="SUPFAM" id="SSF88713">
    <property type="entry name" value="Glycoside hydrolase/deacetylase"/>
    <property type="match status" value="1"/>
</dbReference>
<dbReference type="EMBL" id="LILD01000001">
    <property type="protein sequence ID" value="KOO39491.1"/>
    <property type="molecule type" value="Genomic_DNA"/>
</dbReference>
<dbReference type="GeneID" id="87597114"/>
<feature type="chain" id="PRO_5044367171" evidence="1">
    <location>
        <begin position="22"/>
        <end position="273"/>
    </location>
</feature>
<protein>
    <submittedName>
        <fullName evidence="2">Polysaccharide deacetylase</fullName>
    </submittedName>
</protein>
<comment type="caution">
    <text evidence="2">The sequence shown here is derived from an EMBL/GenBank/DDBJ whole genome shotgun (WGS) entry which is preliminary data.</text>
</comment>
<dbReference type="CDD" id="cd10936">
    <property type="entry name" value="CE4_DAC2"/>
    <property type="match status" value="1"/>
</dbReference>
<feature type="signal peptide" evidence="1">
    <location>
        <begin position="1"/>
        <end position="21"/>
    </location>
</feature>
<reference evidence="2" key="1">
    <citation type="submission" date="2015-08" db="EMBL/GenBank/DDBJ databases">
        <title>Complete DNA Sequence of Pseudomonas syringae pv. actinidiae, the Causal Agent of Kiwifruit Canker Disease.</title>
        <authorList>
            <person name="Rikkerink E.H.A."/>
            <person name="Fineran P.C."/>
        </authorList>
    </citation>
    <scope>NUCLEOTIDE SEQUENCE</scope>
    <source>
        <strain evidence="2">DSM 13666</strain>
    </source>
</reference>
<accession>A0A0M0KKW4</accession>
<name>A0A0M0KKW4_ALKHA</name>
<dbReference type="InterPro" id="IPR006837">
    <property type="entry name" value="Divergent_DAC"/>
</dbReference>
<dbReference type="AlphaFoldDB" id="A0A0M0KKW4"/>
<evidence type="ECO:0000256" key="1">
    <source>
        <dbReference type="SAM" id="SignalP"/>
    </source>
</evidence>
<proteinExistence type="predicted"/>
<sequence length="273" mass="30063">MQTYFKLIFLLSVSLLCLGLASPDDSNKGEMKRAAIIIDDFGGDVKGVDDFLTGEIPVTVAVMPFLEHSTKQAEIAQAAGLEVIVHMPLEPKKGKISWLGPSGITSNLSVGEVKSRVRKAFDDIPYAVGLNNHMGSKIVENEKIMRAILEVVKEKNAFIIDSGTSPHSLIPQLAEELEVPYATRSIFLDNTHSSRKEVIKNMRKLAKKAKQGSEPIGIGHVGVRGDETYAGIRSMLDEFQAESIQLVPVSQLLPSPIEEDHNKFWQQPFQAKE</sequence>
<dbReference type="RefSeq" id="WP_053431449.1">
    <property type="nucleotide sequence ID" value="NZ_CP040441.1"/>
</dbReference>
<organism evidence="2">
    <name type="scientific">Halalkalibacterium halodurans</name>
    <name type="common">Bacillus halodurans</name>
    <dbReference type="NCBI Taxonomy" id="86665"/>
    <lineage>
        <taxon>Bacteria</taxon>
        <taxon>Bacillati</taxon>
        <taxon>Bacillota</taxon>
        <taxon>Bacilli</taxon>
        <taxon>Bacillales</taxon>
        <taxon>Bacillaceae</taxon>
        <taxon>Halalkalibacterium (ex Joshi et al. 2022)</taxon>
    </lineage>
</organism>
<dbReference type="InterPro" id="IPR011330">
    <property type="entry name" value="Glyco_hydro/deAcase_b/a-brl"/>
</dbReference>
<dbReference type="GO" id="GO:0005975">
    <property type="term" value="P:carbohydrate metabolic process"/>
    <property type="evidence" value="ECO:0007669"/>
    <property type="project" value="InterPro"/>
</dbReference>
<evidence type="ECO:0000313" key="2">
    <source>
        <dbReference type="EMBL" id="KOO39491.1"/>
    </source>
</evidence>
<gene>
    <name evidence="2" type="ORF">AMD02_12005</name>
</gene>
<dbReference type="Pfam" id="PF04748">
    <property type="entry name" value="Polysacc_deac_2"/>
    <property type="match status" value="1"/>
</dbReference>
<keyword evidence="1" id="KW-0732">Signal</keyword>
<dbReference type="PANTHER" id="PTHR30105:SF2">
    <property type="entry name" value="DIVERGENT POLYSACCHARIDE DEACETYLASE SUPERFAMILY"/>
    <property type="match status" value="1"/>
</dbReference>
<dbReference type="PANTHER" id="PTHR30105">
    <property type="entry name" value="UNCHARACTERIZED YIBQ-RELATED"/>
    <property type="match status" value="1"/>
</dbReference>
<dbReference type="PATRIC" id="fig|136160.3.peg.2819"/>